<dbReference type="EMBL" id="BLAE01000006">
    <property type="protein sequence ID" value="GES07585.1"/>
    <property type="molecule type" value="Genomic_DNA"/>
</dbReference>
<evidence type="ECO:0000313" key="2">
    <source>
        <dbReference type="EMBL" id="GES07585.1"/>
    </source>
</evidence>
<dbReference type="Proteomes" id="UP000331127">
    <property type="component" value="Unassembled WGS sequence"/>
</dbReference>
<evidence type="ECO:0000313" key="3">
    <source>
        <dbReference type="Proteomes" id="UP000331127"/>
    </source>
</evidence>
<feature type="chain" id="PRO_5024381898" description="Secreted protein" evidence="1">
    <location>
        <begin position="27"/>
        <end position="105"/>
    </location>
</feature>
<organism evidence="2 3">
    <name type="scientific">Acrocarpospora macrocephala</name>
    <dbReference type="NCBI Taxonomy" id="150177"/>
    <lineage>
        <taxon>Bacteria</taxon>
        <taxon>Bacillati</taxon>
        <taxon>Actinomycetota</taxon>
        <taxon>Actinomycetes</taxon>
        <taxon>Streptosporangiales</taxon>
        <taxon>Streptosporangiaceae</taxon>
        <taxon>Acrocarpospora</taxon>
    </lineage>
</organism>
<reference evidence="2 3" key="1">
    <citation type="submission" date="2019-10" db="EMBL/GenBank/DDBJ databases">
        <title>Whole genome shotgun sequence of Acrocarpospora macrocephala NBRC 16266.</title>
        <authorList>
            <person name="Ichikawa N."/>
            <person name="Kimura A."/>
            <person name="Kitahashi Y."/>
            <person name="Komaki H."/>
            <person name="Oguchi A."/>
        </authorList>
    </citation>
    <scope>NUCLEOTIDE SEQUENCE [LARGE SCALE GENOMIC DNA]</scope>
    <source>
        <strain evidence="2 3">NBRC 16266</strain>
    </source>
</reference>
<dbReference type="AlphaFoldDB" id="A0A5M3WEQ2"/>
<evidence type="ECO:0000256" key="1">
    <source>
        <dbReference type="SAM" id="SignalP"/>
    </source>
</evidence>
<accession>A0A5M3WEQ2</accession>
<protein>
    <recommendedName>
        <fullName evidence="4">Secreted protein</fullName>
    </recommendedName>
</protein>
<comment type="caution">
    <text evidence="2">The sequence shown here is derived from an EMBL/GenBank/DDBJ whole genome shotgun (WGS) entry which is preliminary data.</text>
</comment>
<gene>
    <name evidence="2" type="ORF">Amac_011800</name>
</gene>
<proteinExistence type="predicted"/>
<name>A0A5M3WEQ2_9ACTN</name>
<dbReference type="RefSeq" id="WP_155353272.1">
    <property type="nucleotide sequence ID" value="NZ_BAAAHL010000012.1"/>
</dbReference>
<sequence>MRVISIATLLAVPVITLAALSAPAGALSGPGPDGKVQQIAQCSGVIHCLGKILGETGQVIDIVPIVGPLVTKAGEIVVDTAGQISGGTPVGDFADTAVGHYETDD</sequence>
<keyword evidence="3" id="KW-1185">Reference proteome</keyword>
<feature type="signal peptide" evidence="1">
    <location>
        <begin position="1"/>
        <end position="26"/>
    </location>
</feature>
<evidence type="ECO:0008006" key="4">
    <source>
        <dbReference type="Google" id="ProtNLM"/>
    </source>
</evidence>
<keyword evidence="1" id="KW-0732">Signal</keyword>